<dbReference type="InterPro" id="IPR038459">
    <property type="entry name" value="MT_TRM10-typ_sf"/>
</dbReference>
<dbReference type="AlphaFoldDB" id="A0A914W7H7"/>
<protein>
    <submittedName>
        <fullName evidence="2">Uncharacterized protein</fullName>
    </submittedName>
</protein>
<evidence type="ECO:0000313" key="1">
    <source>
        <dbReference type="Proteomes" id="UP000887566"/>
    </source>
</evidence>
<dbReference type="Gene3D" id="3.40.1280.30">
    <property type="match status" value="1"/>
</dbReference>
<accession>A0A914W7H7</accession>
<dbReference type="WBParaSite" id="PSAMB.scaffold3385size18505.g21265.t1">
    <property type="protein sequence ID" value="PSAMB.scaffold3385size18505.g21265.t1"/>
    <property type="gene ID" value="PSAMB.scaffold3385size18505.g21265"/>
</dbReference>
<reference evidence="2" key="1">
    <citation type="submission" date="2022-11" db="UniProtKB">
        <authorList>
            <consortium name="WormBaseParasite"/>
        </authorList>
    </citation>
    <scope>IDENTIFICATION</scope>
</reference>
<keyword evidence="1" id="KW-1185">Reference proteome</keyword>
<evidence type="ECO:0000313" key="2">
    <source>
        <dbReference type="WBParaSite" id="PSAMB.scaffold3385size18505.g21265.t1"/>
    </source>
</evidence>
<name>A0A914W7H7_9BILA</name>
<organism evidence="1 2">
    <name type="scientific">Plectus sambesii</name>
    <dbReference type="NCBI Taxonomy" id="2011161"/>
    <lineage>
        <taxon>Eukaryota</taxon>
        <taxon>Metazoa</taxon>
        <taxon>Ecdysozoa</taxon>
        <taxon>Nematoda</taxon>
        <taxon>Chromadorea</taxon>
        <taxon>Plectida</taxon>
        <taxon>Plectina</taxon>
        <taxon>Plectoidea</taxon>
        <taxon>Plectidae</taxon>
        <taxon>Plectus</taxon>
    </lineage>
</organism>
<sequence length="316" mass="35304">MLVAARWLRLARLGTGSPFKNACKSLPSTSNSNADIVKVSQSSQSLRESLPTEKRHLLEIIQQEYELLRNVCLYVPSALTDEQYRTLMSITSRNARAKYLETLYAVECRSNSPGNDLRLRTKLKRLITTVEPAIGTPRLAFDCRRLADLSDSGLDQICLIIADSLVAVLSHKKPWRVTLVNCHSSDLIRKRVFGEDAMGICSLAVDIIEQSFVDICPEEDGAEVNYVTTSKRFEYLTEVRPSDVYVLDVLDGLDFHCVGSSSPQPSTTDGVHIRRLPLPLHEDFVGYCPTAIPLWQSASILLDAHLTNNAFSEHLQ</sequence>
<dbReference type="Proteomes" id="UP000887566">
    <property type="component" value="Unplaced"/>
</dbReference>
<proteinExistence type="predicted"/>